<dbReference type="SMART" id="SM00515">
    <property type="entry name" value="eIF5C"/>
    <property type="match status" value="1"/>
</dbReference>
<feature type="domain" description="W2" evidence="7">
    <location>
        <begin position="882"/>
        <end position="1048"/>
    </location>
</feature>
<feature type="compositionally biased region" description="Basic and acidic residues" evidence="6">
    <location>
        <begin position="192"/>
        <end position="202"/>
    </location>
</feature>
<dbReference type="InterPro" id="IPR003890">
    <property type="entry name" value="MIF4G-like_typ-3"/>
</dbReference>
<dbReference type="InterPro" id="IPR016024">
    <property type="entry name" value="ARM-type_fold"/>
</dbReference>
<keyword evidence="2" id="KW-0396">Initiation factor</keyword>
<dbReference type="GO" id="GO:0016281">
    <property type="term" value="C:eukaryotic translation initiation factor 4F complex"/>
    <property type="evidence" value="ECO:0007669"/>
    <property type="project" value="TreeGrafter"/>
</dbReference>
<comment type="similarity">
    <text evidence="1">Belongs to the eukaryotic initiation factor 4G family.</text>
</comment>
<dbReference type="EMBL" id="KZ150102">
    <property type="protein sequence ID" value="PZC73490.1"/>
    <property type="molecule type" value="Genomic_DNA"/>
</dbReference>
<dbReference type="Proteomes" id="UP000249218">
    <property type="component" value="Unassembled WGS sequence"/>
</dbReference>
<dbReference type="SUPFAM" id="SSF48371">
    <property type="entry name" value="ARM repeat"/>
    <property type="match status" value="3"/>
</dbReference>
<evidence type="ECO:0000256" key="1">
    <source>
        <dbReference type="ARBA" id="ARBA00005775"/>
    </source>
</evidence>
<dbReference type="GO" id="GO:0006417">
    <property type="term" value="P:regulation of translation"/>
    <property type="evidence" value="ECO:0007669"/>
    <property type="project" value="UniProtKB-KW"/>
</dbReference>
<dbReference type="AlphaFoldDB" id="A0A2W1BL87"/>
<dbReference type="FunFam" id="1.25.40.180:FF:000042">
    <property type="entry name" value="Eukaryotic translation initiation factor 4 gamma"/>
    <property type="match status" value="1"/>
</dbReference>
<dbReference type="PROSITE" id="PS51366">
    <property type="entry name" value="MI"/>
    <property type="match status" value="1"/>
</dbReference>
<feature type="compositionally biased region" description="Low complexity" evidence="6">
    <location>
        <begin position="665"/>
        <end position="676"/>
    </location>
</feature>
<feature type="compositionally biased region" description="Polar residues" evidence="6">
    <location>
        <begin position="651"/>
        <end position="664"/>
    </location>
</feature>
<dbReference type="PROSITE" id="PS51363">
    <property type="entry name" value="W2"/>
    <property type="match status" value="1"/>
</dbReference>
<sequence length="1050" mass="117897">MKDINVITPQFSPLDPDNGNTTEITKTETDIEDINQNETVLKNSNQLSDKMAKEAESYENGGDKTDNVVNVESDESQPGDEVAASNPVPEDAAESEPAPAASVPKYKYSEDQWSPLNTGGKKYYDISLLKQIKDDPLSKNKPSNISTLENCHLIRTTPMQDPQPFTPISRPINDSLFPSFAKSPGMGSRGNTPRDAKKDSRKAPTGRGSVKLGPSQSVSSPHKPVIRVSLSLREEVKLNEVDSAWKPTRFRKETADEEEARTQELYKKFRGILNKLTPQKFDTLLERVKTLEINNQKRLEGVIDLVFEKAIDEPNFSEAYAAMCNKLSVLKVPADNPSTPDQCVNFRALIITKCQKQFETHEVDEQIAKLESELAACTDPTKKKELALMIDEENRRVRMRSVGNVRFIGELYKLKMLTSKIMLYCMKYLIDKVEEEKLECLCKLLTTIGEQVENEVKGQLDNVFKKMQEIVDKKSNKISSRVRFMIQDVIELRKRRWVAKSVIDSQPKTMDQIQKEAEQQQRHIELMNASPGGGFRRDEGGRGKRADSRRKNTNAPYNDNAWKSPRTTNYPVDTNKLKAVGQKNLTNIKLAPHMSAWNFGSGAKSASPSSNSMISISKNMYSVLENVQADPATLRENKDLAPKYSKGASIERSTFSSRDSNPTESNSRSNSTTRAAPPAPAPITQEPLPEDKSKAVKSMLDQCIINSDHEEMAADVKELYPVKYHAAVVGEILNIAVEKPAKEIGLISKALLNLVTSNTISADNFVSGIKDMLEFAPDLYIDIPMLYDNLGKIIAPHIENKHITFGQLFKVSESIISANHGHLFLKAIVRDLKESMGPSFVTSKWQESGLQVKQWMDENLVSTWLEDNKFQFLEGDSKVSEDTKEILSPAETQSKLIQLMKSDEDCQCIKGWIQDKFGNTANEDWFIRALIQAICEYALSGAEGEGPQFNQERMTKYASLINEFGESKQAREASCLFGIQHLIHRLEHPQGLTLEIFQYLHEQYIISLDGFIAWEESEKEPEGKGVMLKALTSFFTNIEEADSEDSSGDD</sequence>
<evidence type="ECO:0000256" key="2">
    <source>
        <dbReference type="ARBA" id="ARBA00022540"/>
    </source>
</evidence>
<dbReference type="GO" id="GO:0003729">
    <property type="term" value="F:mRNA binding"/>
    <property type="evidence" value="ECO:0007669"/>
    <property type="project" value="TreeGrafter"/>
</dbReference>
<feature type="compositionally biased region" description="Basic and acidic residues" evidence="6">
    <location>
        <begin position="535"/>
        <end position="550"/>
    </location>
</feature>
<name>A0A2W1BL87_HELAM</name>
<feature type="compositionally biased region" description="Polar residues" evidence="6">
    <location>
        <begin position="36"/>
        <end position="48"/>
    </location>
</feature>
<evidence type="ECO:0000256" key="6">
    <source>
        <dbReference type="SAM" id="MobiDB-lite"/>
    </source>
</evidence>
<dbReference type="Pfam" id="PF02854">
    <property type="entry name" value="MIF4G"/>
    <property type="match status" value="1"/>
</dbReference>
<evidence type="ECO:0000259" key="8">
    <source>
        <dbReference type="PROSITE" id="PS51366"/>
    </source>
</evidence>
<dbReference type="PANTHER" id="PTHR23253:SF78">
    <property type="entry name" value="EUKARYOTIC TRANSLATION INITIATION FACTOR 4G1, ISOFORM B-RELATED"/>
    <property type="match status" value="1"/>
</dbReference>
<evidence type="ECO:0000256" key="4">
    <source>
        <dbReference type="ARBA" id="ARBA00022845"/>
    </source>
</evidence>
<dbReference type="OrthoDB" id="514777at2759"/>
<feature type="region of interest" description="Disordered" evidence="6">
    <location>
        <begin position="528"/>
        <end position="570"/>
    </location>
</feature>
<feature type="region of interest" description="Disordered" evidence="6">
    <location>
        <begin position="172"/>
        <end position="223"/>
    </location>
</feature>
<keyword evidence="5" id="KW-0648">Protein biosynthesis</keyword>
<proteinExistence type="inferred from homology"/>
<reference evidence="9 10" key="1">
    <citation type="journal article" date="2017" name="BMC Biol.">
        <title>Genomic innovations, transcriptional plasticity and gene loss underlying the evolution and divergence of two highly polyphagous and invasive Helicoverpa pest species.</title>
        <authorList>
            <person name="Pearce S.L."/>
            <person name="Clarke D.F."/>
            <person name="East P.D."/>
            <person name="Elfekih S."/>
            <person name="Gordon K.H."/>
            <person name="Jermiin L.S."/>
            <person name="McGaughran A."/>
            <person name="Oakeshott J.G."/>
            <person name="Papanikolaou A."/>
            <person name="Perera O.P."/>
            <person name="Rane R.V."/>
            <person name="Richards S."/>
            <person name="Tay W.T."/>
            <person name="Walsh T.K."/>
            <person name="Anderson A."/>
            <person name="Anderson C.J."/>
            <person name="Asgari S."/>
            <person name="Board P.G."/>
            <person name="Bretschneider A."/>
            <person name="Campbell P.M."/>
            <person name="Chertemps T."/>
            <person name="Christeller J.T."/>
            <person name="Coppin C.W."/>
            <person name="Downes S.J."/>
            <person name="Duan G."/>
            <person name="Farnsworth C.A."/>
            <person name="Good R.T."/>
            <person name="Han L.B."/>
            <person name="Han Y.C."/>
            <person name="Hatje K."/>
            <person name="Horne I."/>
            <person name="Huang Y.P."/>
            <person name="Hughes D.S."/>
            <person name="Jacquin-Joly E."/>
            <person name="James W."/>
            <person name="Jhangiani S."/>
            <person name="Kollmar M."/>
            <person name="Kuwar S.S."/>
            <person name="Li S."/>
            <person name="Liu N.Y."/>
            <person name="Maibeche M.T."/>
            <person name="Miller J.R."/>
            <person name="Montagne N."/>
            <person name="Perry T."/>
            <person name="Qu J."/>
            <person name="Song S.V."/>
            <person name="Sutton G.G."/>
            <person name="Vogel H."/>
            <person name="Walenz B.P."/>
            <person name="Xu W."/>
            <person name="Zhang H.J."/>
            <person name="Zou Z."/>
            <person name="Batterham P."/>
            <person name="Edwards O.R."/>
            <person name="Feyereisen R."/>
            <person name="Gibbs R.A."/>
            <person name="Heckel D.G."/>
            <person name="McGrath A."/>
            <person name="Robin C."/>
            <person name="Scherer S.E."/>
            <person name="Worley K.C."/>
            <person name="Wu Y.D."/>
        </authorList>
    </citation>
    <scope>NUCLEOTIDE SEQUENCE [LARGE SCALE GENOMIC DNA]</scope>
    <source>
        <strain evidence="9">Harm_GR_Male_#8</strain>
        <tissue evidence="9">Whole organism</tissue>
    </source>
</reference>
<keyword evidence="3" id="KW-0597">Phosphoprotein</keyword>
<evidence type="ECO:0000256" key="3">
    <source>
        <dbReference type="ARBA" id="ARBA00022553"/>
    </source>
</evidence>
<dbReference type="Pfam" id="PF02020">
    <property type="entry name" value="W2"/>
    <property type="match status" value="1"/>
</dbReference>
<accession>A0A2W1BL87</accession>
<evidence type="ECO:0000256" key="5">
    <source>
        <dbReference type="ARBA" id="ARBA00022917"/>
    </source>
</evidence>
<feature type="region of interest" description="Disordered" evidence="6">
    <location>
        <begin position="1"/>
        <end position="112"/>
    </location>
</feature>
<keyword evidence="10" id="KW-1185">Reference proteome</keyword>
<feature type="compositionally biased region" description="Basic and acidic residues" evidence="6">
    <location>
        <begin position="50"/>
        <end position="66"/>
    </location>
</feature>
<dbReference type="SMART" id="SM00544">
    <property type="entry name" value="MA3"/>
    <property type="match status" value="1"/>
</dbReference>
<keyword evidence="4" id="KW-0810">Translation regulation</keyword>
<gene>
    <name evidence="9" type="primary">HaOG209470</name>
    <name evidence="9" type="ORF">B5X24_HaOG209470</name>
</gene>
<dbReference type="Gene3D" id="1.25.40.180">
    <property type="match status" value="3"/>
</dbReference>
<feature type="domain" description="MI" evidence="8">
    <location>
        <begin position="691"/>
        <end position="813"/>
    </location>
</feature>
<dbReference type="InterPro" id="IPR003891">
    <property type="entry name" value="Initiation_fac_eIF4g_MI"/>
</dbReference>
<dbReference type="InterPro" id="IPR003307">
    <property type="entry name" value="W2_domain"/>
</dbReference>
<dbReference type="PANTHER" id="PTHR23253">
    <property type="entry name" value="EUKARYOTIC TRANSLATION INITIATION FACTOR 4 GAMMA"/>
    <property type="match status" value="1"/>
</dbReference>
<feature type="compositionally biased region" description="Low complexity" evidence="6">
    <location>
        <begin position="87"/>
        <end position="104"/>
    </location>
</feature>
<organism evidence="9 10">
    <name type="scientific">Helicoverpa armigera</name>
    <name type="common">Cotton bollworm</name>
    <name type="synonym">Heliothis armigera</name>
    <dbReference type="NCBI Taxonomy" id="29058"/>
    <lineage>
        <taxon>Eukaryota</taxon>
        <taxon>Metazoa</taxon>
        <taxon>Ecdysozoa</taxon>
        <taxon>Arthropoda</taxon>
        <taxon>Hexapoda</taxon>
        <taxon>Insecta</taxon>
        <taxon>Pterygota</taxon>
        <taxon>Neoptera</taxon>
        <taxon>Endopterygota</taxon>
        <taxon>Lepidoptera</taxon>
        <taxon>Glossata</taxon>
        <taxon>Ditrysia</taxon>
        <taxon>Noctuoidea</taxon>
        <taxon>Noctuidae</taxon>
        <taxon>Heliothinae</taxon>
        <taxon>Helicoverpa</taxon>
    </lineage>
</organism>
<dbReference type="GO" id="GO:0003743">
    <property type="term" value="F:translation initiation factor activity"/>
    <property type="evidence" value="ECO:0007669"/>
    <property type="project" value="UniProtKB-KW"/>
</dbReference>
<evidence type="ECO:0000259" key="7">
    <source>
        <dbReference type="PROSITE" id="PS51363"/>
    </source>
</evidence>
<dbReference type="CDD" id="cd11559">
    <property type="entry name" value="W2_eIF4G1_like"/>
    <property type="match status" value="1"/>
</dbReference>
<protein>
    <recommendedName>
        <fullName evidence="11">Eukaryotic translation initiation factor 4 gamma 3</fullName>
    </recommendedName>
</protein>
<evidence type="ECO:0008006" key="11">
    <source>
        <dbReference type="Google" id="ProtNLM"/>
    </source>
</evidence>
<dbReference type="SMART" id="SM00543">
    <property type="entry name" value="MIF4G"/>
    <property type="match status" value="1"/>
</dbReference>
<dbReference type="Pfam" id="PF02847">
    <property type="entry name" value="MA3"/>
    <property type="match status" value="1"/>
</dbReference>
<evidence type="ECO:0000313" key="9">
    <source>
        <dbReference type="EMBL" id="PZC73490.1"/>
    </source>
</evidence>
<evidence type="ECO:0000313" key="10">
    <source>
        <dbReference type="Proteomes" id="UP000249218"/>
    </source>
</evidence>
<feature type="region of interest" description="Disordered" evidence="6">
    <location>
        <begin position="634"/>
        <end position="691"/>
    </location>
</feature>